<dbReference type="OrthoDB" id="2958217at2759"/>
<feature type="domain" description="Heterokaryon incompatibility" evidence="1">
    <location>
        <begin position="231"/>
        <end position="356"/>
    </location>
</feature>
<name>A0A384JT12_BOTFB</name>
<protein>
    <recommendedName>
        <fullName evidence="1">Heterokaryon incompatibility domain-containing protein</fullName>
    </recommendedName>
</protein>
<dbReference type="VEuPathDB" id="FungiDB:Bcin09g05140"/>
<keyword evidence="3" id="KW-1185">Reference proteome</keyword>
<dbReference type="KEGG" id="bfu:BCIN_09g05140"/>
<reference evidence="2 3" key="1">
    <citation type="journal article" date="2011" name="PLoS Genet.">
        <title>Genomic analysis of the necrotrophic fungal pathogens Sclerotinia sclerotiorum and Botrytis cinerea.</title>
        <authorList>
            <person name="Amselem J."/>
            <person name="Cuomo C.A."/>
            <person name="van Kan J.A."/>
            <person name="Viaud M."/>
            <person name="Benito E.P."/>
            <person name="Couloux A."/>
            <person name="Coutinho P.M."/>
            <person name="de Vries R.P."/>
            <person name="Dyer P.S."/>
            <person name="Fillinger S."/>
            <person name="Fournier E."/>
            <person name="Gout L."/>
            <person name="Hahn M."/>
            <person name="Kohn L."/>
            <person name="Lapalu N."/>
            <person name="Plummer K.M."/>
            <person name="Pradier J.M."/>
            <person name="Quevillon E."/>
            <person name="Sharon A."/>
            <person name="Simon A."/>
            <person name="ten Have A."/>
            <person name="Tudzynski B."/>
            <person name="Tudzynski P."/>
            <person name="Wincker P."/>
            <person name="Andrew M."/>
            <person name="Anthouard V."/>
            <person name="Beever R.E."/>
            <person name="Beffa R."/>
            <person name="Benoit I."/>
            <person name="Bouzid O."/>
            <person name="Brault B."/>
            <person name="Chen Z."/>
            <person name="Choquer M."/>
            <person name="Collemare J."/>
            <person name="Cotton P."/>
            <person name="Danchin E.G."/>
            <person name="Da Silva C."/>
            <person name="Gautier A."/>
            <person name="Giraud C."/>
            <person name="Giraud T."/>
            <person name="Gonzalez C."/>
            <person name="Grossetete S."/>
            <person name="Guldener U."/>
            <person name="Henrissat B."/>
            <person name="Howlett B.J."/>
            <person name="Kodira C."/>
            <person name="Kretschmer M."/>
            <person name="Lappartient A."/>
            <person name="Leroch M."/>
            <person name="Levis C."/>
            <person name="Mauceli E."/>
            <person name="Neuveglise C."/>
            <person name="Oeser B."/>
            <person name="Pearson M."/>
            <person name="Poulain J."/>
            <person name="Poussereau N."/>
            <person name="Quesneville H."/>
            <person name="Rascle C."/>
            <person name="Schumacher J."/>
            <person name="Segurens B."/>
            <person name="Sexton A."/>
            <person name="Silva E."/>
            <person name="Sirven C."/>
            <person name="Soanes D.M."/>
            <person name="Talbot N.J."/>
            <person name="Templeton M."/>
            <person name="Yandava C."/>
            <person name="Yarden O."/>
            <person name="Zeng Q."/>
            <person name="Rollins J.A."/>
            <person name="Lebrun M.H."/>
            <person name="Dickman M."/>
        </authorList>
    </citation>
    <scope>NUCLEOTIDE SEQUENCE [LARGE SCALE GENOMIC DNA]</scope>
    <source>
        <strain evidence="2 3">B05.10</strain>
    </source>
</reference>
<dbReference type="RefSeq" id="XP_024550994.1">
    <property type="nucleotide sequence ID" value="XM_024695202.1"/>
</dbReference>
<dbReference type="AlphaFoldDB" id="A0A384JT12"/>
<accession>A0A384JT12</accession>
<dbReference type="PANTHER" id="PTHR33112">
    <property type="entry name" value="DOMAIN PROTEIN, PUTATIVE-RELATED"/>
    <property type="match status" value="1"/>
</dbReference>
<reference evidence="2 3" key="2">
    <citation type="journal article" date="2012" name="Eukaryot. Cell">
        <title>Genome update of Botrytis cinerea strains B05.10 and T4.</title>
        <authorList>
            <person name="Staats M."/>
            <person name="van Kan J.A."/>
        </authorList>
    </citation>
    <scope>NUCLEOTIDE SEQUENCE [LARGE SCALE GENOMIC DNA]</scope>
    <source>
        <strain evidence="2 3">B05.10</strain>
    </source>
</reference>
<reference evidence="2 3" key="3">
    <citation type="journal article" date="2017" name="Mol. Plant Pathol.">
        <title>A gapless genome sequence of the fungus Botrytis cinerea.</title>
        <authorList>
            <person name="Van Kan J.A."/>
            <person name="Stassen J.H."/>
            <person name="Mosbach A."/>
            <person name="Van Der Lee T.A."/>
            <person name="Faino L."/>
            <person name="Farmer A.D."/>
            <person name="Papasotiriou D.G."/>
            <person name="Zhou S."/>
            <person name="Seidl M.F."/>
            <person name="Cottam E."/>
            <person name="Edel D."/>
            <person name="Hahn M."/>
            <person name="Schwartz D.C."/>
            <person name="Dietrich R.A."/>
            <person name="Widdison S."/>
            <person name="Scalliet G."/>
        </authorList>
    </citation>
    <scope>NUCLEOTIDE SEQUENCE [LARGE SCALE GENOMIC DNA]</scope>
    <source>
        <strain evidence="2 3">B05.10</strain>
    </source>
</reference>
<dbReference type="Pfam" id="PF06985">
    <property type="entry name" value="HET"/>
    <property type="match status" value="1"/>
</dbReference>
<dbReference type="PANTHER" id="PTHR33112:SF1">
    <property type="entry name" value="HETEROKARYON INCOMPATIBILITY DOMAIN-CONTAINING PROTEIN"/>
    <property type="match status" value="1"/>
</dbReference>
<sequence length="712" mass="81063">MGGLERCRSETSRYIPTFYRRAKNICFGDYSLCLDCRRVDWKDLAERPLPPEFARQRPYTDVRSDTPVRFVRSLDESYNELEYSKCRGCRTLSILKDEYRINGFDLDLMGVHKLLVTTLESQVAIKPPVFPQESLALLQIISWYESRGIPRYSEGNRYIALLGPGKDPAHFKIPLFIDNFTWIRDAISECCQKHADCLSTQSLFVPGLLFIDCLADSTTISLVSAPKSTHYVALSYVWGGVHTTSTEVPAVIKDAIKVTVKLGLRFLWADRYCIPQNDSDKHRLIRSMDEIYSKAHVTIIAAAGKTAADGLPGINTIPRIVQMETKVSGCTFLELPSILDSIRASTWAQRGWTYQEGLLSTRCLVFTDRGVLYHCRGRYCEESVQQLTPPNAAAFMRDYHLLQTLFAPTLREYTQLQDRIVEYTRRNLSYPQDSLDAFLGVFAEYERQKTTPISPCSEAPSTMSSASRIASLPSHIWGLPLVTGITMLDWQHLNCPKRRRIDFPSWSWSGWEGGIKFRDEFDSSAYSSTDSKYAPILLEFPDNLIDPCDQKTRRLYVTGPMVTLKFATQKQTQSIVDGDKQSRGTGKFLNLDVQTSDHHVVFEVSPGLFAVTHSKLYMEPEVDDQIFGLLVAEKDKKYYFDSEDSFSIRSVIVLRKSDQSFTRIGCLGIEALLRPIFVNVEGALIAEETLPSKFNYEFYLAQKCTRQRICLE</sequence>
<gene>
    <name evidence="2" type="ORF">BCIN_09g05140</name>
</gene>
<dbReference type="GeneID" id="36394508"/>
<evidence type="ECO:0000313" key="3">
    <source>
        <dbReference type="Proteomes" id="UP000001798"/>
    </source>
</evidence>
<proteinExistence type="predicted"/>
<dbReference type="EMBL" id="CP009813">
    <property type="protein sequence ID" value="ATZ53728.1"/>
    <property type="molecule type" value="Genomic_DNA"/>
</dbReference>
<dbReference type="Proteomes" id="UP000001798">
    <property type="component" value="Chromosome 9"/>
</dbReference>
<dbReference type="InterPro" id="IPR010730">
    <property type="entry name" value="HET"/>
</dbReference>
<evidence type="ECO:0000313" key="2">
    <source>
        <dbReference type="EMBL" id="ATZ53728.1"/>
    </source>
</evidence>
<organism evidence="2 3">
    <name type="scientific">Botryotinia fuckeliana (strain B05.10)</name>
    <name type="common">Noble rot fungus</name>
    <name type="synonym">Botrytis cinerea</name>
    <dbReference type="NCBI Taxonomy" id="332648"/>
    <lineage>
        <taxon>Eukaryota</taxon>
        <taxon>Fungi</taxon>
        <taxon>Dikarya</taxon>
        <taxon>Ascomycota</taxon>
        <taxon>Pezizomycotina</taxon>
        <taxon>Leotiomycetes</taxon>
        <taxon>Helotiales</taxon>
        <taxon>Sclerotiniaceae</taxon>
        <taxon>Botrytis</taxon>
    </lineage>
</organism>
<evidence type="ECO:0000259" key="1">
    <source>
        <dbReference type="Pfam" id="PF06985"/>
    </source>
</evidence>